<dbReference type="OrthoDB" id="5190137at2"/>
<name>A0A1G9EYT5_9BACL</name>
<keyword evidence="3" id="KW-1185">Reference proteome</keyword>
<dbReference type="PROSITE" id="PS50943">
    <property type="entry name" value="HTH_CROC1"/>
    <property type="match status" value="1"/>
</dbReference>
<organism evidence="2 3">
    <name type="scientific">Lacicoccus qingdaonensis</name>
    <dbReference type="NCBI Taxonomy" id="576118"/>
    <lineage>
        <taxon>Bacteria</taxon>
        <taxon>Bacillati</taxon>
        <taxon>Bacillota</taxon>
        <taxon>Bacilli</taxon>
        <taxon>Bacillales</taxon>
        <taxon>Salinicoccaceae</taxon>
        <taxon>Lacicoccus</taxon>
    </lineage>
</organism>
<reference evidence="3" key="1">
    <citation type="submission" date="2016-10" db="EMBL/GenBank/DDBJ databases">
        <authorList>
            <person name="Varghese N."/>
            <person name="Submissions S."/>
        </authorList>
    </citation>
    <scope>NUCLEOTIDE SEQUENCE [LARGE SCALE GENOMIC DNA]</scope>
    <source>
        <strain evidence="3">CGMCC 1.8895</strain>
    </source>
</reference>
<protein>
    <submittedName>
        <fullName evidence="2">Transcriptional regulator, contains XRE-family HTH domain</fullName>
    </submittedName>
</protein>
<dbReference type="SMART" id="SM00530">
    <property type="entry name" value="HTH_XRE"/>
    <property type="match status" value="1"/>
</dbReference>
<evidence type="ECO:0000259" key="1">
    <source>
        <dbReference type="PROSITE" id="PS50943"/>
    </source>
</evidence>
<feature type="domain" description="HTH cro/C1-type" evidence="1">
    <location>
        <begin position="7"/>
        <end position="62"/>
    </location>
</feature>
<dbReference type="Proteomes" id="UP000199008">
    <property type="component" value="Unassembled WGS sequence"/>
</dbReference>
<dbReference type="CDD" id="cd00093">
    <property type="entry name" value="HTH_XRE"/>
    <property type="match status" value="1"/>
</dbReference>
<dbReference type="InterPro" id="IPR001387">
    <property type="entry name" value="Cro/C1-type_HTH"/>
</dbReference>
<evidence type="ECO:0000313" key="3">
    <source>
        <dbReference type="Proteomes" id="UP000199008"/>
    </source>
</evidence>
<dbReference type="AlphaFoldDB" id="A0A1G9EYT5"/>
<evidence type="ECO:0000313" key="2">
    <source>
        <dbReference type="EMBL" id="SDK81231.1"/>
    </source>
</evidence>
<dbReference type="GO" id="GO:0003677">
    <property type="term" value="F:DNA binding"/>
    <property type="evidence" value="ECO:0007669"/>
    <property type="project" value="InterPro"/>
</dbReference>
<dbReference type="EMBL" id="FNFY01000010">
    <property type="protein sequence ID" value="SDK81231.1"/>
    <property type="molecule type" value="Genomic_DNA"/>
</dbReference>
<dbReference type="Pfam" id="PF01381">
    <property type="entry name" value="HTH_3"/>
    <property type="match status" value="1"/>
</dbReference>
<dbReference type="InterPro" id="IPR010982">
    <property type="entry name" value="Lambda_DNA-bd_dom_sf"/>
</dbReference>
<dbReference type="STRING" id="576118.SAMN05216216_11053"/>
<sequence>MSFSKRMKKARDNKKMTLAQLGKIIDKTEATVQRYESGSIKNLKNDTIVQIANALEVNPAYLMGWIDEPNTSEEENEHTKAIAAHIREDATEEEIKEIQKFIDYTFHNRNQ</sequence>
<proteinExistence type="predicted"/>
<dbReference type="SUPFAM" id="SSF47413">
    <property type="entry name" value="lambda repressor-like DNA-binding domains"/>
    <property type="match status" value="1"/>
</dbReference>
<gene>
    <name evidence="2" type="ORF">SAMN05216216_11053</name>
</gene>
<accession>A0A1G9EYT5</accession>
<dbReference type="Gene3D" id="1.10.260.40">
    <property type="entry name" value="lambda repressor-like DNA-binding domains"/>
    <property type="match status" value="1"/>
</dbReference>